<proteinExistence type="predicted"/>
<dbReference type="GeneID" id="40333077"/>
<dbReference type="OMA" id="GCTERAT"/>
<dbReference type="Proteomes" id="UP000283634">
    <property type="component" value="Unassembled WGS sequence"/>
</dbReference>
<gene>
    <name evidence="1" type="ORF">TraAM80_09144</name>
</gene>
<comment type="caution">
    <text evidence="1">The sequence shown here is derived from an EMBL/GenBank/DDBJ whole genome shotgun (WGS) entry which is preliminary data.</text>
</comment>
<sequence>MSQLPLLPQQQRTTTRYEPFAEQKSGSVFRPKLPGIACSDKTLSCDAFLLQGRHAPLHRAAIMGLSTGCTERATFQQRSVKSLQRSLHWLMYEETRERALIVSTSLAMSPVQCYNTRTSADVLPSWRFAHEPPITTSDAELMKMVKNAFRRVLKRTQGETTSPQHLEVEEAACRQRDIVEPWSRRCRKLEITQEMLQGKLMIWKEFMQRLEVWRQLIEVVREEKVARLFLLGQYVSCSTPLPCKYLRWDLELLEESAIPLEPEVNLVCLFVSIVIGENAFLQNSLLAEREEGLSALSGQYRLGFLAFEGIQHIRRDEAERFEMLMGYHAFCMKLASEESIHATVRLSHHPRSKSPRGASRRVKRFSRHYLAEYRGSLFIPYFTYVRVVNNFGAEKGARAEITAYELVEFCLLMYTYESLCRRVIVSEEEAFMQKLVGDVEAQGRQLIWRAEAEALAQDIQPDQFRNHSHALMQIQLEELGLQLRRTQLQVSIQLLVEYERLRRGEVMLLETKLRTMGRLMFYGLYCRGRDKYVVLRWMLQRQLHLLMQEEERLRLRIVNDEVDGFSTMATAHSWLVEYGDTMHQASQEQKLQHASCHLMAEHQLIREGIVLRCQWERQVLFKETLCVPVCTTQSRANTPSGRDCREAVKPDFDIRQAVICDLSKFLQDELLLTVFGSVAPQSFCSVMYTTTN</sequence>
<organism evidence="1 2">
    <name type="scientific">Trypanosoma rangeli</name>
    <dbReference type="NCBI Taxonomy" id="5698"/>
    <lineage>
        <taxon>Eukaryota</taxon>
        <taxon>Discoba</taxon>
        <taxon>Euglenozoa</taxon>
        <taxon>Kinetoplastea</taxon>
        <taxon>Metakinetoplastina</taxon>
        <taxon>Trypanosomatida</taxon>
        <taxon>Trypanosomatidae</taxon>
        <taxon>Trypanosoma</taxon>
        <taxon>Herpetosoma</taxon>
    </lineage>
</organism>
<evidence type="ECO:0000313" key="2">
    <source>
        <dbReference type="Proteomes" id="UP000283634"/>
    </source>
</evidence>
<accession>A0A3R7KCH3</accession>
<dbReference type="OrthoDB" id="273598at2759"/>
<protein>
    <submittedName>
        <fullName evidence="1">Uncharacterized protein</fullName>
    </submittedName>
</protein>
<dbReference type="EMBL" id="MKGL01000524">
    <property type="protein sequence ID" value="RNE97784.1"/>
    <property type="molecule type" value="Genomic_DNA"/>
</dbReference>
<evidence type="ECO:0000313" key="1">
    <source>
        <dbReference type="EMBL" id="RNE97784.1"/>
    </source>
</evidence>
<dbReference type="AlphaFoldDB" id="A0A3R7KCH3"/>
<reference evidence="1 2" key="1">
    <citation type="journal article" date="2018" name="BMC Genomics">
        <title>Genomic comparison of Trypanosoma conorhini and Trypanosoma rangeli to Trypanosoma cruzi strains of high and low virulence.</title>
        <authorList>
            <person name="Bradwell K.R."/>
            <person name="Koparde V.N."/>
            <person name="Matveyev A.V."/>
            <person name="Serrano M.G."/>
            <person name="Alves J.M."/>
            <person name="Parikh H."/>
            <person name="Huang B."/>
            <person name="Lee V."/>
            <person name="Espinosa-Alvarez O."/>
            <person name="Ortiz P.A."/>
            <person name="Costa-Martins A.G."/>
            <person name="Teixeira M.M."/>
            <person name="Buck G.A."/>
        </authorList>
    </citation>
    <scope>NUCLEOTIDE SEQUENCE [LARGE SCALE GENOMIC DNA]</scope>
    <source>
        <strain evidence="1 2">AM80</strain>
    </source>
</reference>
<keyword evidence="2" id="KW-1185">Reference proteome</keyword>
<dbReference type="RefSeq" id="XP_029234302.1">
    <property type="nucleotide sequence ID" value="XM_029385846.1"/>
</dbReference>
<name>A0A3R7KCH3_TRYRA</name>
<dbReference type="VEuPathDB" id="TriTrypDB:TRSC58_02938"/>